<dbReference type="InterPro" id="IPR029058">
    <property type="entry name" value="AB_hydrolase_fold"/>
</dbReference>
<feature type="domain" description="AB hydrolase-1" evidence="4">
    <location>
        <begin position="22"/>
        <end position="245"/>
    </location>
</feature>
<evidence type="ECO:0000256" key="3">
    <source>
        <dbReference type="SAM" id="MobiDB-lite"/>
    </source>
</evidence>
<dbReference type="Gene3D" id="1.10.630.10">
    <property type="entry name" value="Cytochrome P450"/>
    <property type="match status" value="1"/>
</dbReference>
<dbReference type="InterPro" id="IPR000073">
    <property type="entry name" value="AB_hydrolase_1"/>
</dbReference>
<dbReference type="PRINTS" id="PR00359">
    <property type="entry name" value="BP450"/>
</dbReference>
<dbReference type="PROSITE" id="PS00086">
    <property type="entry name" value="CYTOCHROME_P450"/>
    <property type="match status" value="1"/>
</dbReference>
<dbReference type="PANTHER" id="PTHR46696:SF6">
    <property type="entry name" value="P450, PUTATIVE (EUROFUNG)-RELATED"/>
    <property type="match status" value="1"/>
</dbReference>
<dbReference type="InterPro" id="IPR017972">
    <property type="entry name" value="Cyt_P450_CS"/>
</dbReference>
<feature type="region of interest" description="Disordered" evidence="3">
    <location>
        <begin position="1"/>
        <end position="21"/>
    </location>
</feature>
<dbReference type="PROSITE" id="PS51257">
    <property type="entry name" value="PROKAR_LIPOPROTEIN"/>
    <property type="match status" value="1"/>
</dbReference>
<comment type="similarity">
    <text evidence="1 2">Belongs to the cytochrome P450 family.</text>
</comment>
<evidence type="ECO:0000259" key="4">
    <source>
        <dbReference type="Pfam" id="PF00561"/>
    </source>
</evidence>
<evidence type="ECO:0000256" key="1">
    <source>
        <dbReference type="ARBA" id="ARBA00010617"/>
    </source>
</evidence>
<accession>A0ABX1B9Z3</accession>
<evidence type="ECO:0000313" key="6">
    <source>
        <dbReference type="Proteomes" id="UP000696294"/>
    </source>
</evidence>
<dbReference type="InterPro" id="IPR001128">
    <property type="entry name" value="Cyt_P450"/>
</dbReference>
<keyword evidence="6" id="KW-1185">Reference proteome</keyword>
<dbReference type="SUPFAM" id="SSF48264">
    <property type="entry name" value="Cytochrome P450"/>
    <property type="match status" value="1"/>
</dbReference>
<dbReference type="Pfam" id="PF00561">
    <property type="entry name" value="Abhydrolase_1"/>
    <property type="match status" value="1"/>
</dbReference>
<dbReference type="EMBL" id="JAATEP010000017">
    <property type="protein sequence ID" value="NJP92584.1"/>
    <property type="molecule type" value="Genomic_DNA"/>
</dbReference>
<keyword evidence="2" id="KW-0479">Metal-binding</keyword>
<keyword evidence="2" id="KW-0560">Oxidoreductase</keyword>
<dbReference type="PRINTS" id="PR00111">
    <property type="entry name" value="ABHYDROLASE"/>
</dbReference>
<dbReference type="PANTHER" id="PTHR46696">
    <property type="entry name" value="P450, PUTATIVE (EUROFUNG)-RELATED"/>
    <property type="match status" value="1"/>
</dbReference>
<proteinExistence type="inferred from homology"/>
<gene>
    <name evidence="5" type="ORF">HCN51_24530</name>
</gene>
<name>A0ABX1B9Z3_9ACTN</name>
<keyword evidence="2" id="KW-0408">Iron</keyword>
<dbReference type="PRINTS" id="PR00385">
    <property type="entry name" value="P450"/>
</dbReference>
<sequence>MRDQAAGRTGRSHPGSAGRSRPAVVLAHGAAGSCAANFGPIITALAASWTVLTPDYPGSGTTPLDDGPLELDALADRLAAAATAAGHHRFSVVGYSLGVPVAVRTAIRHPGRVRSLVLTAGFAAPDPHLRLTLDLWRHLAAQGEHSALARLFLLLGTDPADLARHTHAQLDEEVARTAAAVNPGILAQAELALRADVSRDLPHLDVPTLVIATAHDHLVKPRHSEHLAAAIPRARLARLPCGHLIGPAHFGAWERLISDFLTEPDPAAVARQAGAFDHHAPEFTPDLAHAVHHRLQDERPIARTDAHGGLVLLSRYADVRQALKDHRRFTSGSGVFCPRAPGTPYFAPLEYDPPLHTAYRDLMRPPFTAAAVRALRPKVDRLVAELVSPVAEAGEGDLVKDIAVPLPLAALSLAVGFSEEAQSRIRALTRNTWERMPKDSHPDGFWPAFAELFDQEIRRARRHPGDDYLSALVRADFQGRPVTDEELHVMLVAFAIAGHETTMNALSHLMWNLARQPDLYDRLRARPRLVPHAVEETLRMWPPVDHGSRLTQGDTVMGGEVIPAGSRVLLLTGAANHDPRVFDDPCAFRLDRDRPQRHLSFGFGIHFCIGAHLARAELESVLMELLRHPPLTLREPAVRRYENGRHVGFDRLLIRAPAPNQRQAPG</sequence>
<dbReference type="InterPro" id="IPR036396">
    <property type="entry name" value="Cyt_P450_sf"/>
</dbReference>
<evidence type="ECO:0000256" key="2">
    <source>
        <dbReference type="RuleBase" id="RU000461"/>
    </source>
</evidence>
<dbReference type="Pfam" id="PF00067">
    <property type="entry name" value="p450"/>
    <property type="match status" value="1"/>
</dbReference>
<comment type="caution">
    <text evidence="5">The sequence shown here is derived from an EMBL/GenBank/DDBJ whole genome shotgun (WGS) entry which is preliminary data.</text>
</comment>
<dbReference type="Gene3D" id="3.40.50.1820">
    <property type="entry name" value="alpha/beta hydrolase"/>
    <property type="match status" value="1"/>
</dbReference>
<evidence type="ECO:0000313" key="5">
    <source>
        <dbReference type="EMBL" id="NJP92584.1"/>
    </source>
</evidence>
<dbReference type="SUPFAM" id="SSF53474">
    <property type="entry name" value="alpha/beta-Hydrolases"/>
    <property type="match status" value="1"/>
</dbReference>
<keyword evidence="2" id="KW-0503">Monooxygenase</keyword>
<dbReference type="RefSeq" id="WP_168011874.1">
    <property type="nucleotide sequence ID" value="NZ_JAATEP010000017.1"/>
</dbReference>
<dbReference type="InterPro" id="IPR002397">
    <property type="entry name" value="Cyt_P450_B"/>
</dbReference>
<protein>
    <submittedName>
        <fullName evidence="5">Cytochrome P450</fullName>
    </submittedName>
</protein>
<dbReference type="Proteomes" id="UP000696294">
    <property type="component" value="Unassembled WGS sequence"/>
</dbReference>
<keyword evidence="2" id="KW-0349">Heme</keyword>
<reference evidence="5 6" key="1">
    <citation type="submission" date="2020-03" db="EMBL/GenBank/DDBJ databases">
        <title>WGS of actinomycetes isolated from Thailand.</title>
        <authorList>
            <person name="Thawai C."/>
        </authorList>
    </citation>
    <scope>NUCLEOTIDE SEQUENCE [LARGE SCALE GENOMIC DNA]</scope>
    <source>
        <strain evidence="5 6">FMUSA5-5</strain>
    </source>
</reference>
<organism evidence="5 6">
    <name type="scientific">Nonomuraea composti</name>
    <dbReference type="NCBI Taxonomy" id="2720023"/>
    <lineage>
        <taxon>Bacteria</taxon>
        <taxon>Bacillati</taxon>
        <taxon>Actinomycetota</taxon>
        <taxon>Actinomycetes</taxon>
        <taxon>Streptosporangiales</taxon>
        <taxon>Streptosporangiaceae</taxon>
        <taxon>Nonomuraea</taxon>
    </lineage>
</organism>